<accession>A0ABM4G1Z8</accession>
<dbReference type="PANTHER" id="PTHR21468:SF1">
    <property type="entry name" value="COILED-COIL DOMAIN-CONTAINING PROTEIN 83"/>
    <property type="match status" value="1"/>
</dbReference>
<organism evidence="3 4">
    <name type="scientific">Apteryx mantelli</name>
    <name type="common">North Island brown kiwi</name>
    <dbReference type="NCBI Taxonomy" id="2696672"/>
    <lineage>
        <taxon>Eukaryota</taxon>
        <taxon>Metazoa</taxon>
        <taxon>Chordata</taxon>
        <taxon>Craniata</taxon>
        <taxon>Vertebrata</taxon>
        <taxon>Euteleostomi</taxon>
        <taxon>Archelosauria</taxon>
        <taxon>Archosauria</taxon>
        <taxon>Dinosauria</taxon>
        <taxon>Saurischia</taxon>
        <taxon>Theropoda</taxon>
        <taxon>Coelurosauria</taxon>
        <taxon>Aves</taxon>
        <taxon>Palaeognathae</taxon>
        <taxon>Apterygiformes</taxon>
        <taxon>Apterygidae</taxon>
        <taxon>Apteryx</taxon>
    </lineage>
</organism>
<keyword evidence="1" id="KW-0175">Coiled coil</keyword>
<name>A0ABM4G1Z8_9AVES</name>
<sequence>MEEKKKEEKTEEDLTEPRSAFFEALLEFQIQIKEETIDQILLDLKQVEEKNKEYHERNDRLKDEQQTRIRRILRKLEEEEKEQDQKEIVTRDDVEESLKAKWQYVKDKEQLLKDLHFQIEETDQKLLVKRAERDYWLEYKNVGSKTQANKIKNLEKDIKEVKDDLHRATEYYTNALKTLKEKNDRLVEAQVKKSKEQAPENAVKHIIDKSSCRDIEENEWLKEEVKIYQKEISDLKASVYLLEEENIGLVMKLVDLRLQNLRVPRHLFLTQAAGLQDELPKDGMKGLEHREHKAKTDGDESLRKDSVPHQKEKAFSKFLPETENEKSQDSYEELWEDSFTPTLSSLLYEDEKDFQEYLKLGPLETKLMCVVGRAMPIHKESQEMPSKSGFEDGFISKSDRHITAEMIKSLPKEKVG</sequence>
<dbReference type="PANTHER" id="PTHR21468">
    <property type="entry name" value="HSD9"/>
    <property type="match status" value="1"/>
</dbReference>
<evidence type="ECO:0000313" key="5">
    <source>
        <dbReference type="RefSeq" id="XP_067171303.1"/>
    </source>
</evidence>
<dbReference type="InterPro" id="IPR026702">
    <property type="entry name" value="CCDC83"/>
</dbReference>
<dbReference type="Proteomes" id="UP001652627">
    <property type="component" value="Chromosome 1"/>
</dbReference>
<gene>
    <name evidence="4 5" type="primary">CCDC83</name>
</gene>
<feature type="coiled-coil region" evidence="1">
    <location>
        <begin position="144"/>
        <end position="171"/>
    </location>
</feature>
<feature type="region of interest" description="Disordered" evidence="2">
    <location>
        <begin position="288"/>
        <end position="315"/>
    </location>
</feature>
<keyword evidence="3" id="KW-1185">Reference proteome</keyword>
<dbReference type="GeneID" id="106484802"/>
<dbReference type="RefSeq" id="XP_067171303.1">
    <property type="nucleotide sequence ID" value="XM_067315202.1"/>
</dbReference>
<evidence type="ECO:0000256" key="1">
    <source>
        <dbReference type="SAM" id="Coils"/>
    </source>
</evidence>
<dbReference type="RefSeq" id="XP_067171224.1">
    <property type="nucleotide sequence ID" value="XM_067315123.1"/>
</dbReference>
<feature type="coiled-coil region" evidence="1">
    <location>
        <begin position="30"/>
        <end position="89"/>
    </location>
</feature>
<evidence type="ECO:0000256" key="2">
    <source>
        <dbReference type="SAM" id="MobiDB-lite"/>
    </source>
</evidence>
<feature type="coiled-coil region" evidence="1">
    <location>
        <begin position="218"/>
        <end position="245"/>
    </location>
</feature>
<proteinExistence type="predicted"/>
<evidence type="ECO:0000313" key="3">
    <source>
        <dbReference type="Proteomes" id="UP001652627"/>
    </source>
</evidence>
<protein>
    <submittedName>
        <fullName evidence="4 5">Coiled-coil domain-containing protein 83 isoform X1</fullName>
    </submittedName>
</protein>
<reference evidence="3 4" key="1">
    <citation type="submission" date="2025-05" db="UniProtKB">
        <authorList>
            <consortium name="RefSeq"/>
        </authorList>
    </citation>
    <scope>NUCLEOTIDE SEQUENCE [LARGE SCALE GENOMIC DNA]</scope>
    <source>
        <tissue evidence="4 5">Blood</tissue>
    </source>
</reference>
<evidence type="ECO:0000313" key="4">
    <source>
        <dbReference type="RefSeq" id="XP_067171224.1"/>
    </source>
</evidence>